<dbReference type="SUPFAM" id="SSF111384">
    <property type="entry name" value="OmpH-like"/>
    <property type="match status" value="1"/>
</dbReference>
<dbReference type="GO" id="GO:0051082">
    <property type="term" value="F:unfolded protein binding"/>
    <property type="evidence" value="ECO:0007669"/>
    <property type="project" value="InterPro"/>
</dbReference>
<dbReference type="Proteomes" id="UP000248326">
    <property type="component" value="Unassembled WGS sequence"/>
</dbReference>
<name>A0A318S5D2_9DEIO</name>
<keyword evidence="2" id="KW-1185">Reference proteome</keyword>
<proteinExistence type="predicted"/>
<dbReference type="InterPro" id="IPR024930">
    <property type="entry name" value="Skp_dom_sf"/>
</dbReference>
<protein>
    <submittedName>
        <fullName evidence="1">Outer membrane protein</fullName>
    </submittedName>
</protein>
<dbReference type="RefSeq" id="WP_110887480.1">
    <property type="nucleotide sequence ID" value="NZ_QJSX01000011.1"/>
</dbReference>
<dbReference type="InterPro" id="IPR005632">
    <property type="entry name" value="Chaperone_Skp"/>
</dbReference>
<dbReference type="Gene3D" id="3.30.910.20">
    <property type="entry name" value="Skp domain"/>
    <property type="match status" value="1"/>
</dbReference>
<evidence type="ECO:0000313" key="2">
    <source>
        <dbReference type="Proteomes" id="UP000248326"/>
    </source>
</evidence>
<dbReference type="SMART" id="SM00935">
    <property type="entry name" value="OmpH"/>
    <property type="match status" value="1"/>
</dbReference>
<comment type="caution">
    <text evidence="1">The sequence shown here is derived from an EMBL/GenBank/DDBJ whole genome shotgun (WGS) entry which is preliminary data.</text>
</comment>
<dbReference type="OrthoDB" id="73897at2"/>
<dbReference type="AlphaFoldDB" id="A0A318S5D2"/>
<gene>
    <name evidence="1" type="ORF">DES52_11175</name>
</gene>
<accession>A0A318S5D2</accession>
<evidence type="ECO:0000313" key="1">
    <source>
        <dbReference type="EMBL" id="PYE52903.1"/>
    </source>
</evidence>
<reference evidence="1 2" key="1">
    <citation type="submission" date="2018-06" db="EMBL/GenBank/DDBJ databases">
        <title>Genomic Encyclopedia of Type Strains, Phase IV (KMG-IV): sequencing the most valuable type-strain genomes for metagenomic binning, comparative biology and taxonomic classification.</title>
        <authorList>
            <person name="Goeker M."/>
        </authorList>
    </citation>
    <scope>NUCLEOTIDE SEQUENCE [LARGE SCALE GENOMIC DNA]</scope>
    <source>
        <strain evidence="1 2">DSM 18048</strain>
    </source>
</reference>
<dbReference type="Pfam" id="PF03938">
    <property type="entry name" value="OmpH"/>
    <property type="match status" value="1"/>
</dbReference>
<sequence>MNINSNSVKNNVWKVGLLGLLASPLLLLTGPHAQQRAATRVAIVDVARVVAAAPGGASYAALRKEADANLQKQAQKVQGLQQKVASNTATAKDRTDLDAAVKAFNTSSANYKKQLEQKFAPVASTVNTAIKNAASAQGFAIVLDSNVAKTTGLIVYADTKTVDLTQAALNRLKK</sequence>
<dbReference type="EMBL" id="QJSX01000011">
    <property type="protein sequence ID" value="PYE52903.1"/>
    <property type="molecule type" value="Genomic_DNA"/>
</dbReference>
<organism evidence="1 2">
    <name type="scientific">Deinococcus yavapaiensis KR-236</name>
    <dbReference type="NCBI Taxonomy" id="694435"/>
    <lineage>
        <taxon>Bacteria</taxon>
        <taxon>Thermotogati</taxon>
        <taxon>Deinococcota</taxon>
        <taxon>Deinococci</taxon>
        <taxon>Deinococcales</taxon>
        <taxon>Deinococcaceae</taxon>
        <taxon>Deinococcus</taxon>
    </lineage>
</organism>